<gene>
    <name evidence="2" type="ORF">CSC2_31030</name>
</gene>
<dbReference type="RefSeq" id="WP_206870859.1">
    <property type="nucleotide sequence ID" value="NZ_BMBA01000003.1"/>
</dbReference>
<comment type="caution">
    <text evidence="2">The sequence shown here is derived from an EMBL/GenBank/DDBJ whole genome shotgun (WGS) entry which is preliminary data.</text>
</comment>
<reference evidence="2 3" key="1">
    <citation type="journal article" date="2021" name="Int. J. Syst. Evol. Microbiol.">
        <title>Clostridium zeae sp. nov., isolated from corn silage.</title>
        <authorList>
            <person name="Kobayashi H."/>
            <person name="Tanizawa Y."/>
            <person name="Yagura M."/>
            <person name="Sakamoto M."/>
            <person name="Ohkuma M."/>
            <person name="Tohno M."/>
        </authorList>
    </citation>
    <scope>NUCLEOTIDE SEQUENCE [LARGE SCALE GENOMIC DNA]</scope>
    <source>
        <strain evidence="2 3">CSC2</strain>
    </source>
</reference>
<evidence type="ECO:0000313" key="3">
    <source>
        <dbReference type="Proteomes" id="UP000663802"/>
    </source>
</evidence>
<accession>A0ABQ1ECS1</accession>
<dbReference type="EMBL" id="BMBA01000003">
    <property type="protein sequence ID" value="GFZ32577.1"/>
    <property type="molecule type" value="Genomic_DNA"/>
</dbReference>
<sequence>MYSWIDDIISGIRENYNTDNVYELYDYLEIKIHKIEAANILLSGNDSFYYRDFNDKEIVFIRNDIKDTMEAFILFHELAHALLHTQIYQAAFNKNFINLGKFEKQANYFAFKMLNVSFDKIELDSMSIDQIASCIGISPELSYLITDYEK</sequence>
<keyword evidence="3" id="KW-1185">Reference proteome</keyword>
<evidence type="ECO:0000259" key="1">
    <source>
        <dbReference type="Pfam" id="PF06114"/>
    </source>
</evidence>
<dbReference type="Pfam" id="PF06114">
    <property type="entry name" value="Peptidase_M78"/>
    <property type="match status" value="1"/>
</dbReference>
<protein>
    <submittedName>
        <fullName evidence="2">ImmA/IrrE family metallo-endopeptidase</fullName>
    </submittedName>
</protein>
<dbReference type="Gene3D" id="1.10.10.2910">
    <property type="match status" value="1"/>
</dbReference>
<dbReference type="Proteomes" id="UP000663802">
    <property type="component" value="Unassembled WGS sequence"/>
</dbReference>
<proteinExistence type="predicted"/>
<evidence type="ECO:0000313" key="2">
    <source>
        <dbReference type="EMBL" id="GFZ32577.1"/>
    </source>
</evidence>
<name>A0ABQ1ECS1_9CLOT</name>
<dbReference type="InterPro" id="IPR010359">
    <property type="entry name" value="IrrE_HExxH"/>
</dbReference>
<feature type="domain" description="IrrE N-terminal-like" evidence="1">
    <location>
        <begin position="49"/>
        <end position="140"/>
    </location>
</feature>
<organism evidence="2 3">
    <name type="scientific">Clostridium zeae</name>
    <dbReference type="NCBI Taxonomy" id="2759022"/>
    <lineage>
        <taxon>Bacteria</taxon>
        <taxon>Bacillati</taxon>
        <taxon>Bacillota</taxon>
        <taxon>Clostridia</taxon>
        <taxon>Eubacteriales</taxon>
        <taxon>Clostridiaceae</taxon>
        <taxon>Clostridium</taxon>
    </lineage>
</organism>